<dbReference type="Proteomes" id="UP000599688">
    <property type="component" value="Unassembled WGS sequence"/>
</dbReference>
<protein>
    <submittedName>
        <fullName evidence="4">TetR family transcriptional regulator</fullName>
    </submittedName>
</protein>
<sequence>MKDKIVHKSAELFLEYGFKSVTMDFIASELAVSKKTIYDYFKNKAHLVEEVALFISGEIQQEIDAVMKFNFNPVQELFEIKRCVLKRLKDEKASPQFQMLKYYPEIYHNLRETQVCKMDECCSINLKRGITQGFYRKDLNEIFITRLYISGMLNLKNEELFKNTDLTPKQLYEEFLSYHLRSIVTPKGLETLKQIEITK</sequence>
<feature type="domain" description="HTH tetR-type" evidence="3">
    <location>
        <begin position="1"/>
        <end position="59"/>
    </location>
</feature>
<evidence type="ECO:0000313" key="4">
    <source>
        <dbReference type="EMBL" id="GGE03286.1"/>
    </source>
</evidence>
<dbReference type="GO" id="GO:0003677">
    <property type="term" value="F:DNA binding"/>
    <property type="evidence" value="ECO:0007669"/>
    <property type="project" value="UniProtKB-UniRule"/>
</dbReference>
<dbReference type="EMBL" id="BMGL01000001">
    <property type="protein sequence ID" value="GGE03286.1"/>
    <property type="molecule type" value="Genomic_DNA"/>
</dbReference>
<organism evidence="4 5">
    <name type="scientific">Psychroflexus salis</name>
    <dbReference type="NCBI Taxonomy" id="1526574"/>
    <lineage>
        <taxon>Bacteria</taxon>
        <taxon>Pseudomonadati</taxon>
        <taxon>Bacteroidota</taxon>
        <taxon>Flavobacteriia</taxon>
        <taxon>Flavobacteriales</taxon>
        <taxon>Flavobacteriaceae</taxon>
        <taxon>Psychroflexus</taxon>
    </lineage>
</organism>
<dbReference type="SUPFAM" id="SSF46689">
    <property type="entry name" value="Homeodomain-like"/>
    <property type="match status" value="1"/>
</dbReference>
<dbReference type="RefSeq" id="WP_188404816.1">
    <property type="nucleotide sequence ID" value="NZ_BMGL01000001.1"/>
</dbReference>
<proteinExistence type="predicted"/>
<dbReference type="AlphaFoldDB" id="A0A916ZLC8"/>
<reference evidence="4 5" key="1">
    <citation type="journal article" date="2014" name="Int. J. Syst. Evol. Microbiol.">
        <title>Complete genome sequence of Corynebacterium casei LMG S-19264T (=DSM 44701T), isolated from a smear-ripened cheese.</title>
        <authorList>
            <consortium name="US DOE Joint Genome Institute (JGI-PGF)"/>
            <person name="Walter F."/>
            <person name="Albersmeier A."/>
            <person name="Kalinowski J."/>
            <person name="Ruckert C."/>
        </authorList>
    </citation>
    <scope>NUCLEOTIDE SEQUENCE [LARGE SCALE GENOMIC DNA]</scope>
    <source>
        <strain evidence="4 5">CGMCC 1.12925</strain>
    </source>
</reference>
<keyword evidence="1 2" id="KW-0238">DNA-binding</keyword>
<evidence type="ECO:0000313" key="5">
    <source>
        <dbReference type="Proteomes" id="UP000599688"/>
    </source>
</evidence>
<evidence type="ECO:0000259" key="3">
    <source>
        <dbReference type="PROSITE" id="PS50977"/>
    </source>
</evidence>
<gene>
    <name evidence="4" type="ORF">GCM10010831_01170</name>
</gene>
<dbReference type="InterPro" id="IPR050624">
    <property type="entry name" value="HTH-type_Tx_Regulator"/>
</dbReference>
<dbReference type="PANTHER" id="PTHR43479">
    <property type="entry name" value="ACREF/ENVCD OPERON REPRESSOR-RELATED"/>
    <property type="match status" value="1"/>
</dbReference>
<dbReference type="InterPro" id="IPR009057">
    <property type="entry name" value="Homeodomain-like_sf"/>
</dbReference>
<dbReference type="InterPro" id="IPR001647">
    <property type="entry name" value="HTH_TetR"/>
</dbReference>
<keyword evidence="5" id="KW-1185">Reference proteome</keyword>
<feature type="DNA-binding region" description="H-T-H motif" evidence="2">
    <location>
        <begin position="22"/>
        <end position="41"/>
    </location>
</feature>
<dbReference type="Pfam" id="PF00440">
    <property type="entry name" value="TetR_N"/>
    <property type="match status" value="1"/>
</dbReference>
<evidence type="ECO:0000256" key="1">
    <source>
        <dbReference type="ARBA" id="ARBA00023125"/>
    </source>
</evidence>
<name>A0A916ZLC8_9FLAO</name>
<comment type="caution">
    <text evidence="4">The sequence shown here is derived from an EMBL/GenBank/DDBJ whole genome shotgun (WGS) entry which is preliminary data.</text>
</comment>
<evidence type="ECO:0000256" key="2">
    <source>
        <dbReference type="PROSITE-ProRule" id="PRU00335"/>
    </source>
</evidence>
<dbReference type="PANTHER" id="PTHR43479:SF11">
    <property type="entry name" value="ACREF_ENVCD OPERON REPRESSOR-RELATED"/>
    <property type="match status" value="1"/>
</dbReference>
<dbReference type="PROSITE" id="PS50977">
    <property type="entry name" value="HTH_TETR_2"/>
    <property type="match status" value="1"/>
</dbReference>
<dbReference type="PRINTS" id="PR00455">
    <property type="entry name" value="HTHTETR"/>
</dbReference>
<accession>A0A916ZLC8</accession>
<dbReference type="Gene3D" id="1.10.357.10">
    <property type="entry name" value="Tetracycline Repressor, domain 2"/>
    <property type="match status" value="1"/>
</dbReference>